<dbReference type="RefSeq" id="WP_103075410.1">
    <property type="nucleotide sequence ID" value="NZ_NPZB01000002.1"/>
</dbReference>
<dbReference type="InterPro" id="IPR023006">
    <property type="entry name" value="YchJ-like"/>
</dbReference>
<dbReference type="Gene3D" id="3.10.450.50">
    <property type="match status" value="1"/>
</dbReference>
<dbReference type="OrthoDB" id="21421at2"/>
<evidence type="ECO:0000256" key="1">
    <source>
        <dbReference type="HAMAP-Rule" id="MF_00612"/>
    </source>
</evidence>
<protein>
    <recommendedName>
        <fullName evidence="1">UPF0225 protein Lysil_1918</fullName>
    </recommendedName>
</protein>
<reference evidence="3 4" key="1">
    <citation type="submission" date="2017-08" db="EMBL/GenBank/DDBJ databases">
        <title>Lysobacter sylvestris genome.</title>
        <authorList>
            <person name="Zhang D.-C."/>
            <person name="Albuquerque L."/>
            <person name="Franca L."/>
            <person name="Froufe H.J.C."/>
            <person name="Barroso C."/>
            <person name="Egas C."/>
            <person name="Da Costa M."/>
            <person name="Margesin R."/>
        </authorList>
    </citation>
    <scope>NUCLEOTIDE SEQUENCE [LARGE SCALE GENOMIC DNA]</scope>
    <source>
        <strain evidence="3 4">AM20-91</strain>
    </source>
</reference>
<gene>
    <name evidence="3" type="ORF">Lysil_1918</name>
</gene>
<dbReference type="Pfam" id="PF17775">
    <property type="entry name" value="YchJ_M-like"/>
    <property type="match status" value="1"/>
</dbReference>
<sequence length="126" mass="14493">MSDLPCPCDPAHRYANCCGPLHTGIPAADAEALMRSRYSAYVLGLEDYLLASWHPSTRPQPPLLEPGARTKWLRLKVTEHRAIDDIHAEVRFEARYLENGARRDLRELSRFVREEGRWFYVDGVID</sequence>
<dbReference type="InterPro" id="IPR048469">
    <property type="entry name" value="YchJ-like_M"/>
</dbReference>
<name>A0A2K1PY77_9GAMM</name>
<dbReference type="EMBL" id="NPZB01000002">
    <property type="protein sequence ID" value="PNS07742.1"/>
    <property type="molecule type" value="Genomic_DNA"/>
</dbReference>
<dbReference type="InterPro" id="IPR032710">
    <property type="entry name" value="NTF2-like_dom_sf"/>
</dbReference>
<proteinExistence type="inferred from homology"/>
<feature type="domain" description="YchJ-like middle NTF2-like" evidence="2">
    <location>
        <begin position="29"/>
        <end position="123"/>
    </location>
</feature>
<comment type="caution">
    <text evidence="3">The sequence shown here is derived from an EMBL/GenBank/DDBJ whole genome shotgun (WGS) entry which is preliminary data.</text>
</comment>
<dbReference type="SUPFAM" id="SSF54427">
    <property type="entry name" value="NTF2-like"/>
    <property type="match status" value="1"/>
</dbReference>
<keyword evidence="4" id="KW-1185">Reference proteome</keyword>
<organism evidence="3 4">
    <name type="scientific">Solilutibacter silvestris</name>
    <dbReference type="NCBI Taxonomy" id="1645665"/>
    <lineage>
        <taxon>Bacteria</taxon>
        <taxon>Pseudomonadati</taxon>
        <taxon>Pseudomonadota</taxon>
        <taxon>Gammaproteobacteria</taxon>
        <taxon>Lysobacterales</taxon>
        <taxon>Lysobacteraceae</taxon>
        <taxon>Solilutibacter</taxon>
    </lineage>
</organism>
<dbReference type="Proteomes" id="UP000236220">
    <property type="component" value="Unassembled WGS sequence"/>
</dbReference>
<accession>A0A2K1PY77</accession>
<evidence type="ECO:0000313" key="3">
    <source>
        <dbReference type="EMBL" id="PNS07742.1"/>
    </source>
</evidence>
<evidence type="ECO:0000313" key="4">
    <source>
        <dbReference type="Proteomes" id="UP000236220"/>
    </source>
</evidence>
<dbReference type="HAMAP" id="MF_00612">
    <property type="entry name" value="UPF0225"/>
    <property type="match status" value="1"/>
</dbReference>
<comment type="similarity">
    <text evidence="1">Belongs to the UPF0225 family.</text>
</comment>
<evidence type="ECO:0000259" key="2">
    <source>
        <dbReference type="Pfam" id="PF17775"/>
    </source>
</evidence>
<dbReference type="AlphaFoldDB" id="A0A2K1PY77"/>